<dbReference type="RefSeq" id="WP_053978784.1">
    <property type="nucleotide sequence ID" value="NZ_CAJPTR010000003.1"/>
</dbReference>
<sequence>MRRWIAGLDTRAALPIAVVCNILVLLLGAAIATVVVARAQEPTNGGAGMIPAAAAVCFVAIVVVLWYLARGHIWARITTSVLSLVTLVASVLAQAIPMGGEATIIRLGGWVVIFAALGFAFLWVPLPEREH</sequence>
<feature type="transmembrane region" description="Helical" evidence="1">
    <location>
        <begin position="104"/>
        <end position="126"/>
    </location>
</feature>
<dbReference type="AlphaFoldDB" id="A0A5E3ZWC5"/>
<protein>
    <submittedName>
        <fullName evidence="2">Uncharacterized protein</fullName>
    </submittedName>
</protein>
<keyword evidence="1" id="KW-1133">Transmembrane helix</keyword>
<accession>A0A5E3ZWC5</accession>
<evidence type="ECO:0000256" key="1">
    <source>
        <dbReference type="SAM" id="Phobius"/>
    </source>
</evidence>
<keyword evidence="1" id="KW-0812">Transmembrane</keyword>
<feature type="transmembrane region" description="Helical" evidence="1">
    <location>
        <begin position="49"/>
        <end position="69"/>
    </location>
</feature>
<dbReference type="GeneID" id="84894517"/>
<keyword evidence="1" id="KW-0472">Membrane</keyword>
<evidence type="ECO:0000313" key="2">
    <source>
        <dbReference type="EMBL" id="VHO00174.1"/>
    </source>
</evidence>
<keyword evidence="3" id="KW-1185">Reference proteome</keyword>
<dbReference type="Proteomes" id="UP000324288">
    <property type="component" value="Chromosome"/>
</dbReference>
<evidence type="ECO:0000313" key="3">
    <source>
        <dbReference type="Proteomes" id="UP000324288"/>
    </source>
</evidence>
<dbReference type="EMBL" id="LR584267">
    <property type="protein sequence ID" value="VHO00174.1"/>
    <property type="molecule type" value="Genomic_DNA"/>
</dbReference>
<reference evidence="2 3" key="1">
    <citation type="submission" date="2019-04" db="EMBL/GenBank/DDBJ databases">
        <authorList>
            <person name="Seth-Smith MB H."/>
            <person name="Seth-Smith H."/>
        </authorList>
    </citation>
    <scope>NUCLEOTIDE SEQUENCE [LARGE SCALE GENOMIC DNA]</scope>
    <source>
        <strain evidence="2">USB-603019</strain>
    </source>
</reference>
<proteinExistence type="predicted"/>
<feature type="transmembrane region" description="Helical" evidence="1">
    <location>
        <begin position="12"/>
        <end position="37"/>
    </location>
</feature>
<gene>
    <name evidence="2" type="ORF">LC603019_00538</name>
</gene>
<name>A0A5E3ZWC5_9ACTN</name>
<feature type="transmembrane region" description="Helical" evidence="1">
    <location>
        <begin position="81"/>
        <end position="98"/>
    </location>
</feature>
<organism evidence="2 3">
    <name type="scientific">Lawsonella clevelandensis</name>
    <dbReference type="NCBI Taxonomy" id="1528099"/>
    <lineage>
        <taxon>Bacteria</taxon>
        <taxon>Bacillati</taxon>
        <taxon>Actinomycetota</taxon>
        <taxon>Actinomycetes</taxon>
        <taxon>Mycobacteriales</taxon>
        <taxon>Lawsonellaceae</taxon>
        <taxon>Lawsonella</taxon>
    </lineage>
</organism>